<protein>
    <recommendedName>
        <fullName evidence="7">Major facilitator superfamily (MFS) profile domain-containing protein</fullName>
    </recommendedName>
</protein>
<feature type="transmembrane region" description="Helical" evidence="6">
    <location>
        <begin position="444"/>
        <end position="470"/>
    </location>
</feature>
<dbReference type="Pfam" id="PF13193">
    <property type="entry name" value="AMP-binding_C"/>
    <property type="match status" value="1"/>
</dbReference>
<feature type="transmembrane region" description="Helical" evidence="6">
    <location>
        <begin position="418"/>
        <end position="438"/>
    </location>
</feature>
<evidence type="ECO:0000313" key="9">
    <source>
        <dbReference type="Proteomes" id="UP001430848"/>
    </source>
</evidence>
<dbReference type="PANTHER" id="PTHR42718:SF1">
    <property type="entry name" value="LOW AFFINITY AMMONIUM TRANSPORTER"/>
    <property type="match status" value="1"/>
</dbReference>
<feature type="transmembrane region" description="Helical" evidence="6">
    <location>
        <begin position="353"/>
        <end position="377"/>
    </location>
</feature>
<feature type="transmembrane region" description="Helical" evidence="6">
    <location>
        <begin position="84"/>
        <end position="107"/>
    </location>
</feature>
<dbReference type="Proteomes" id="UP001430848">
    <property type="component" value="Unassembled WGS sequence"/>
</dbReference>
<accession>A0ABR1PA77</accession>
<dbReference type="Pfam" id="PF00501">
    <property type="entry name" value="AMP-binding"/>
    <property type="match status" value="1"/>
</dbReference>
<evidence type="ECO:0000256" key="2">
    <source>
        <dbReference type="ARBA" id="ARBA00022692"/>
    </source>
</evidence>
<dbReference type="InterPro" id="IPR020845">
    <property type="entry name" value="AMP-binding_CS"/>
</dbReference>
<comment type="caution">
    <text evidence="8">The sequence shown here is derived from an EMBL/GenBank/DDBJ whole genome shotgun (WGS) entry which is preliminary data.</text>
</comment>
<dbReference type="InterPro" id="IPR025110">
    <property type="entry name" value="AMP-bd_C"/>
</dbReference>
<dbReference type="InterPro" id="IPR000873">
    <property type="entry name" value="AMP-dep_synth/lig_dom"/>
</dbReference>
<feature type="transmembrane region" description="Helical" evidence="6">
    <location>
        <begin position="482"/>
        <end position="504"/>
    </location>
</feature>
<keyword evidence="2 6" id="KW-0812">Transmembrane</keyword>
<dbReference type="PANTHER" id="PTHR42718">
    <property type="entry name" value="MAJOR FACILITATOR SUPERFAMILY MULTIDRUG TRANSPORTER MFSC"/>
    <property type="match status" value="1"/>
</dbReference>
<dbReference type="Gene3D" id="3.40.50.12780">
    <property type="entry name" value="N-terminal domain of ligase-like"/>
    <property type="match status" value="1"/>
</dbReference>
<feature type="compositionally biased region" description="Basic and acidic residues" evidence="5">
    <location>
        <begin position="1"/>
        <end position="30"/>
    </location>
</feature>
<dbReference type="SUPFAM" id="SSF56801">
    <property type="entry name" value="Acetyl-CoA synthetase-like"/>
    <property type="match status" value="1"/>
</dbReference>
<feature type="transmembrane region" description="Helical" evidence="6">
    <location>
        <begin position="152"/>
        <end position="173"/>
    </location>
</feature>
<feature type="transmembrane region" description="Helical" evidence="6">
    <location>
        <begin position="309"/>
        <end position="332"/>
    </location>
</feature>
<evidence type="ECO:0000256" key="1">
    <source>
        <dbReference type="ARBA" id="ARBA00004141"/>
    </source>
</evidence>
<evidence type="ECO:0000256" key="3">
    <source>
        <dbReference type="ARBA" id="ARBA00022989"/>
    </source>
</evidence>
<evidence type="ECO:0000259" key="7">
    <source>
        <dbReference type="PROSITE" id="PS50850"/>
    </source>
</evidence>
<feature type="region of interest" description="Disordered" evidence="5">
    <location>
        <begin position="555"/>
        <end position="576"/>
    </location>
</feature>
<dbReference type="InterPro" id="IPR011701">
    <property type="entry name" value="MFS"/>
</dbReference>
<dbReference type="Pfam" id="PF07690">
    <property type="entry name" value="MFS_1"/>
    <property type="match status" value="1"/>
</dbReference>
<feature type="domain" description="Major facilitator superfamily (MFS) profile" evidence="7">
    <location>
        <begin position="86"/>
        <end position="548"/>
    </location>
</feature>
<feature type="region of interest" description="Disordered" evidence="5">
    <location>
        <begin position="1"/>
        <end position="62"/>
    </location>
</feature>
<keyword evidence="3 6" id="KW-1133">Transmembrane helix</keyword>
<feature type="transmembrane region" description="Helical" evidence="6">
    <location>
        <begin position="185"/>
        <end position="205"/>
    </location>
</feature>
<organism evidence="8 9">
    <name type="scientific">Diaporthe eres</name>
    <name type="common">Phomopsis oblonga</name>
    <dbReference type="NCBI Taxonomy" id="83184"/>
    <lineage>
        <taxon>Eukaryota</taxon>
        <taxon>Fungi</taxon>
        <taxon>Dikarya</taxon>
        <taxon>Ascomycota</taxon>
        <taxon>Pezizomycotina</taxon>
        <taxon>Sordariomycetes</taxon>
        <taxon>Sordariomycetidae</taxon>
        <taxon>Diaporthales</taxon>
        <taxon>Diaporthaceae</taxon>
        <taxon>Diaporthe</taxon>
        <taxon>Diaporthe eres species complex</taxon>
    </lineage>
</organism>
<evidence type="ECO:0000256" key="4">
    <source>
        <dbReference type="ARBA" id="ARBA00023136"/>
    </source>
</evidence>
<comment type="subcellular location">
    <subcellularLocation>
        <location evidence="1">Membrane</location>
        <topology evidence="1">Multi-pass membrane protein</topology>
    </subcellularLocation>
</comment>
<evidence type="ECO:0000256" key="6">
    <source>
        <dbReference type="SAM" id="Phobius"/>
    </source>
</evidence>
<feature type="transmembrane region" description="Helical" evidence="6">
    <location>
        <begin position="212"/>
        <end position="231"/>
    </location>
</feature>
<feature type="transmembrane region" description="Helical" evidence="6">
    <location>
        <begin position="243"/>
        <end position="263"/>
    </location>
</feature>
<dbReference type="SUPFAM" id="SSF103473">
    <property type="entry name" value="MFS general substrate transporter"/>
    <property type="match status" value="1"/>
</dbReference>
<dbReference type="PROSITE" id="PS50850">
    <property type="entry name" value="MFS"/>
    <property type="match status" value="1"/>
</dbReference>
<dbReference type="InterPro" id="IPR042099">
    <property type="entry name" value="ANL_N_sf"/>
</dbReference>
<feature type="compositionally biased region" description="Basic and acidic residues" evidence="5">
    <location>
        <begin position="43"/>
        <end position="60"/>
    </location>
</feature>
<keyword evidence="9" id="KW-1185">Reference proteome</keyword>
<name>A0ABR1PA77_DIAER</name>
<feature type="transmembrane region" description="Helical" evidence="6">
    <location>
        <begin position="524"/>
        <end position="545"/>
    </location>
</feature>
<keyword evidence="4 6" id="KW-0472">Membrane</keyword>
<dbReference type="PROSITE" id="PS00455">
    <property type="entry name" value="AMP_BINDING"/>
    <property type="match status" value="1"/>
</dbReference>
<dbReference type="EMBL" id="JAKNSF020000025">
    <property type="protein sequence ID" value="KAK7730434.1"/>
    <property type="molecule type" value="Genomic_DNA"/>
</dbReference>
<gene>
    <name evidence="8" type="ORF">SLS63_005679</name>
</gene>
<feature type="transmembrane region" description="Helical" evidence="6">
    <location>
        <begin position="284"/>
        <end position="303"/>
    </location>
</feature>
<proteinExistence type="predicted"/>
<dbReference type="Gene3D" id="1.20.1720.10">
    <property type="entry name" value="Multidrug resistance protein D"/>
    <property type="match status" value="1"/>
</dbReference>
<dbReference type="Gene3D" id="3.30.300.30">
    <property type="match status" value="1"/>
</dbReference>
<dbReference type="Gene3D" id="1.20.1250.20">
    <property type="entry name" value="MFS general substrate transporter like domains"/>
    <property type="match status" value="1"/>
</dbReference>
<sequence length="1137" mass="123482">MPPMDEEKAVVPAADKSEHDALPSLARKEEEAVDLDVEAASVRSDRTQHEGDDLENHNDMGHQLSNTTGGSVWSSEQMSLPQEILFVATVCLTQFCNQASFCAMLFLLDTVGDSLGVTDPSLLSWLVAGFSLTAGTFLIFSGRLGDAFGYKLMLMIGFSWFSLWSVLAGVAVYSGYTLFVFARVFQGIGSAICIPNALAILGAAYPPGHRKAMVFALFGASAPVGAMTGGISGTALDLLWWPWNFHALAIVLALLTVLTYFVVPSPRPPRLSGKVSLRRLNDELDLVGAISGVSALILFNFAWNQAPIVGWNTAQVIATLVAGVVVFFMFIWTEYRYAVNPLLPLDAFNADAGFVLSALACGWAMFGTWSLYIVLVFENIRGLSPLHTAFWMMPVLVTGLIASVLTGFLLGPAKFTPPAVMTIALIAFTTGIVIFATAPVDQIYWAQTFVSIVVIPFGMDMSFPAATLILSDAVKKEHQGIAASLVATVVNYSISLGVGFAGTVEVHVNNGGKTKADLLRGYKGALYLGVGLAGLGLVICLVFLARDKWKSSRKIKGDKATPSLEPGSPHPPAINPEHAAASMTLWKSPHPDIEIPTNVTTWEWLFESEEYVPFRNASSTGIGAYNNAVTKERLDFTQVKAKATTLSTVLVEHYGLRAGQTVSVFSTNTVWINGASPAYDVEEMTHALKTADTKILVTLPGSIEAAVAAAKDAGIPRSHILLLEGKAPGFKSVQDLIEQGHSLPPTGVYHIPHGKTNKEICGYLNFSSGTTGYPKAVMLSHHNIIAQCLQLRQLQLLPADGHYRTIAVMPLFHITGLVRFITYPVFMNGECFMLPQFKMETMLETIIAHRIEELIFVPPILIRIVRDPVVERYLSQLRGIVRRFSSGSAPMSPEILRLLEARFPGTGFRQGYGATESTACISSHPPSHFAYRYAHTGGKLVANTVAKVIDLSDASRLLGPGETGEICARGPQIAMGYLGNPEATAESFDEEGYLHTGDVGHIDAEGLLHIEDRIKEMIKVKGIQVAPAELEDVLMGHELVEDCAVLGIRDEYAGERPKAYVVVKKQVGPSEEMGRALLRYVRERKVRYKWLAEVEFAESIPKGPTGKLLRRLLKASDQNTGRTKGLCVRDDIDRAKL</sequence>
<evidence type="ECO:0000256" key="5">
    <source>
        <dbReference type="SAM" id="MobiDB-lite"/>
    </source>
</evidence>
<feature type="transmembrane region" description="Helical" evidence="6">
    <location>
        <begin position="389"/>
        <end position="411"/>
    </location>
</feature>
<evidence type="ECO:0000313" key="8">
    <source>
        <dbReference type="EMBL" id="KAK7730434.1"/>
    </source>
</evidence>
<reference evidence="8 9" key="1">
    <citation type="submission" date="2024-02" db="EMBL/GenBank/DDBJ databases">
        <title>De novo assembly and annotation of 12 fungi associated with fruit tree decline syndrome in Ontario, Canada.</title>
        <authorList>
            <person name="Sulman M."/>
            <person name="Ellouze W."/>
            <person name="Ilyukhin E."/>
        </authorList>
    </citation>
    <scope>NUCLEOTIDE SEQUENCE [LARGE SCALE GENOMIC DNA]</scope>
    <source>
        <strain evidence="8 9">M169</strain>
    </source>
</reference>
<dbReference type="InterPro" id="IPR020846">
    <property type="entry name" value="MFS_dom"/>
</dbReference>
<dbReference type="InterPro" id="IPR045851">
    <property type="entry name" value="AMP-bd_C_sf"/>
</dbReference>
<feature type="transmembrane region" description="Helical" evidence="6">
    <location>
        <begin position="122"/>
        <end position="140"/>
    </location>
</feature>
<dbReference type="CDD" id="cd17476">
    <property type="entry name" value="MFS_Amf1_MDR_like"/>
    <property type="match status" value="1"/>
</dbReference>
<dbReference type="InterPro" id="IPR036259">
    <property type="entry name" value="MFS_trans_sf"/>
</dbReference>